<evidence type="ECO:0000313" key="13">
    <source>
        <dbReference type="Proteomes" id="UP000219901"/>
    </source>
</evidence>
<dbReference type="Pfam" id="PF01713">
    <property type="entry name" value="Smr"/>
    <property type="match status" value="1"/>
</dbReference>
<feature type="coiled-coil region" evidence="9">
    <location>
        <begin position="516"/>
        <end position="619"/>
    </location>
</feature>
<dbReference type="SUPFAM" id="SSF48334">
    <property type="entry name" value="DNA repair protein MutS, domain III"/>
    <property type="match status" value="1"/>
</dbReference>
<dbReference type="GO" id="GO:0016887">
    <property type="term" value="F:ATP hydrolysis activity"/>
    <property type="evidence" value="ECO:0007669"/>
    <property type="project" value="InterPro"/>
</dbReference>
<evidence type="ECO:0000256" key="7">
    <source>
        <dbReference type="ARBA" id="ARBA00023125"/>
    </source>
</evidence>
<keyword evidence="4 8" id="KW-0378">Hydrolase</keyword>
<evidence type="ECO:0000256" key="2">
    <source>
        <dbReference type="ARBA" id="ARBA00022730"/>
    </source>
</evidence>
<dbReference type="InterPro" id="IPR036187">
    <property type="entry name" value="DNA_mismatch_repair_MutS_sf"/>
</dbReference>
<dbReference type="SUPFAM" id="SSF160443">
    <property type="entry name" value="SMR domain-like"/>
    <property type="match status" value="1"/>
</dbReference>
<evidence type="ECO:0000256" key="8">
    <source>
        <dbReference type="HAMAP-Rule" id="MF_00092"/>
    </source>
</evidence>
<dbReference type="InterPro" id="IPR045076">
    <property type="entry name" value="MutS"/>
</dbReference>
<dbReference type="GO" id="GO:0019843">
    <property type="term" value="F:rRNA binding"/>
    <property type="evidence" value="ECO:0007669"/>
    <property type="project" value="UniProtKB-UniRule"/>
</dbReference>
<dbReference type="GO" id="GO:0072344">
    <property type="term" value="P:rescue of stalled ribosome"/>
    <property type="evidence" value="ECO:0007669"/>
    <property type="project" value="UniProtKB-UniRule"/>
</dbReference>
<dbReference type="HAMAP" id="MF_00092">
    <property type="entry name" value="MutS2"/>
    <property type="match status" value="1"/>
</dbReference>
<organism evidence="12 13">
    <name type="scientific">Faecalibacterium prausnitzii</name>
    <dbReference type="NCBI Taxonomy" id="853"/>
    <lineage>
        <taxon>Bacteria</taxon>
        <taxon>Bacillati</taxon>
        <taxon>Bacillota</taxon>
        <taxon>Clostridia</taxon>
        <taxon>Eubacteriales</taxon>
        <taxon>Oscillospiraceae</taxon>
        <taxon>Faecalibacterium</taxon>
    </lineage>
</organism>
<dbReference type="Proteomes" id="UP000219901">
    <property type="component" value="Unassembled WGS sequence"/>
</dbReference>
<dbReference type="NCBIfam" id="TIGR01069">
    <property type="entry name" value="mutS2"/>
    <property type="match status" value="1"/>
</dbReference>
<reference evidence="12 13" key="1">
    <citation type="journal article" date="2017" name="Front. Microbiol.">
        <title>New Insights into the Diversity of the Genus Faecalibacterium.</title>
        <authorList>
            <person name="Benevides L."/>
            <person name="Burman S."/>
            <person name="Martin R."/>
            <person name="Robert V."/>
            <person name="Thomas M."/>
            <person name="Miquel S."/>
            <person name="Chain F."/>
            <person name="Sokol H."/>
            <person name="Bermudez-Humaran L.G."/>
            <person name="Morrison M."/>
            <person name="Langella P."/>
            <person name="Azevedo V.A."/>
            <person name="Chatel J.M."/>
            <person name="Soares S."/>
        </authorList>
    </citation>
    <scope>NUCLEOTIDE SEQUENCE [LARGE SCALE GENOMIC DNA]</scope>
    <source>
        <strain evidence="12 13">CNCM I 4546</strain>
    </source>
</reference>
<evidence type="ECO:0000256" key="3">
    <source>
        <dbReference type="ARBA" id="ARBA00022741"/>
    </source>
</evidence>
<evidence type="ECO:0000256" key="6">
    <source>
        <dbReference type="ARBA" id="ARBA00022884"/>
    </source>
</evidence>
<dbReference type="GO" id="GO:0030983">
    <property type="term" value="F:mismatched DNA binding"/>
    <property type="evidence" value="ECO:0007669"/>
    <property type="project" value="InterPro"/>
</dbReference>
<feature type="region of interest" description="Disordered" evidence="10">
    <location>
        <begin position="693"/>
        <end position="716"/>
    </location>
</feature>
<comment type="similarity">
    <text evidence="8">Belongs to the DNA mismatch repair MutS family. MutS2 subfamily.</text>
</comment>
<comment type="caution">
    <text evidence="12">The sequence shown here is derived from an EMBL/GenBank/DDBJ whole genome shotgun (WGS) entry which is preliminary data.</text>
</comment>
<dbReference type="PROSITE" id="PS00486">
    <property type="entry name" value="DNA_MISMATCH_REPAIR_2"/>
    <property type="match status" value="1"/>
</dbReference>
<feature type="domain" description="Smr" evidence="11">
    <location>
        <begin position="731"/>
        <end position="806"/>
    </location>
</feature>
<evidence type="ECO:0000256" key="10">
    <source>
        <dbReference type="SAM" id="MobiDB-lite"/>
    </source>
</evidence>
<dbReference type="SUPFAM" id="SSF52540">
    <property type="entry name" value="P-loop containing nucleoside triphosphate hydrolases"/>
    <property type="match status" value="1"/>
</dbReference>
<comment type="subunit">
    <text evidence="8">Homodimer. Binds to stalled ribosomes, contacting rRNA.</text>
</comment>
<dbReference type="AlphaFoldDB" id="A0A2A6ZXD9"/>
<comment type="function">
    <text evidence="8">Endonuclease that is involved in the suppression of homologous recombination and thus may have a key role in the control of bacterial genetic diversity.</text>
</comment>
<dbReference type="InterPro" id="IPR005747">
    <property type="entry name" value="MutS2"/>
</dbReference>
<keyword evidence="5 8" id="KW-0067">ATP-binding</keyword>
<proteinExistence type="inferred from homology"/>
<evidence type="ECO:0000259" key="11">
    <source>
        <dbReference type="PROSITE" id="PS50828"/>
    </source>
</evidence>
<dbReference type="SMART" id="SM00463">
    <property type="entry name" value="SMR"/>
    <property type="match status" value="1"/>
</dbReference>
<evidence type="ECO:0000256" key="9">
    <source>
        <dbReference type="SAM" id="Coils"/>
    </source>
</evidence>
<accession>A0A2A6ZXD9</accession>
<comment type="function">
    <text evidence="8">Acts as a ribosome collision sensor, splitting the ribosome into its 2 subunits. Detects stalled/collided 70S ribosomes which it binds and splits by an ATP-hydrolysis driven conformational change. Acts upstream of the ribosome quality control system (RQC), a ribosome-associated complex that mediates the extraction of incompletely synthesized nascent chains from stalled ribosomes and their subsequent degradation. Probably generates substrates for RQC.</text>
</comment>
<dbReference type="InterPro" id="IPR007696">
    <property type="entry name" value="DNA_mismatch_repair_MutS_core"/>
</dbReference>
<evidence type="ECO:0000256" key="5">
    <source>
        <dbReference type="ARBA" id="ARBA00022840"/>
    </source>
</evidence>
<dbReference type="InterPro" id="IPR027417">
    <property type="entry name" value="P-loop_NTPase"/>
</dbReference>
<dbReference type="InterPro" id="IPR002625">
    <property type="entry name" value="Smr_dom"/>
</dbReference>
<evidence type="ECO:0000313" key="12">
    <source>
        <dbReference type="EMBL" id="PDX71438.1"/>
    </source>
</evidence>
<dbReference type="Pfam" id="PF20297">
    <property type="entry name" value="MSSS"/>
    <property type="match status" value="1"/>
</dbReference>
<dbReference type="EMBL" id="NMTV01000071">
    <property type="protein sequence ID" value="PDX71438.1"/>
    <property type="molecule type" value="Genomic_DNA"/>
</dbReference>
<protein>
    <recommendedName>
        <fullName evidence="8">Endonuclease MutS2</fullName>
        <ecNumber evidence="8">3.1.-.-</ecNumber>
    </recommendedName>
    <alternativeName>
        <fullName evidence="8">Ribosome-associated protein quality control-upstream factor</fullName>
        <shortName evidence="8">RQC-upstream factor</shortName>
        <shortName evidence="8">RqcU</shortName>
        <ecNumber evidence="8">3.6.4.-</ecNumber>
    </alternativeName>
</protein>
<keyword evidence="7 8" id="KW-0238">DNA-binding</keyword>
<feature type="compositionally biased region" description="Polar residues" evidence="10">
    <location>
        <begin position="705"/>
        <end position="716"/>
    </location>
</feature>
<evidence type="ECO:0000256" key="1">
    <source>
        <dbReference type="ARBA" id="ARBA00022722"/>
    </source>
</evidence>
<dbReference type="GO" id="GO:0006298">
    <property type="term" value="P:mismatch repair"/>
    <property type="evidence" value="ECO:0007669"/>
    <property type="project" value="InterPro"/>
</dbReference>
<keyword evidence="1 8" id="KW-0540">Nuclease</keyword>
<dbReference type="GO" id="GO:0045910">
    <property type="term" value="P:negative regulation of DNA recombination"/>
    <property type="evidence" value="ECO:0007669"/>
    <property type="project" value="InterPro"/>
</dbReference>
<sequence length="806" mass="88650">METSYLKTLELDKIIARAAEGCVCKEARAMLLAIEPQCDPDEVRYALEQTDAINTLLIKNGSPRFGGVEGVSQLAARAVKGGVLSMGELLMVAGALRNFQHLTSWYGSSEHDALPTDDLFYALAPEPGLEQQISSAILAPDAMADTASRTLAELRKKIRATENSIRDRLESMVRNMDTSKYLQESVVSMRNGRYVVPVKSEYRGEVSGIIHDVSSTGATVFVEPQAVVEANARILQYRAQEEQEIERILVAFTAQVAAIEPQFQYSYKAMLEIDILLAKARLALELKAFKPAVRTDSSFNLIRARHPLIDPQKCVPVDIALGGEYDSLIITGPNTGGKTVTLKTAGLLCAMAQCGFLIPADERSEICVFDEFLVDIGDEQSIEQSLSTFSGHMKKITGILELAMPHTLVLLDELGAGTDPAEGAALAVAIIEELRRRGVLLMATTHYAELKVFALETKGVVNASCEFDLETLRPTYKLSVGVPGKSNAFLISEKLGIPSRVIEAAQQHLSAEDKRLDAVLGQLDDLKLQLKESQNEVEQLRNEASHQLEAARKKRDELIQQGENELEAARAKARTLAQQVETQAYALTDELRQLQKDERMSAQQKAQRAREIAKKETEKLFAGTEVVHNPVKEFVPLKEVKVGQEVCIAELNQLATVLALPDKNGDVLVRAGIIKTKVPLKGLKQPEKLVKEPTAPKTKTKAQQRYSRLTGDTNRPNGRVERVQRTAKMECNLLGLTVDEALSEVDSFIDRAILNGQTVVYLIHGNGTGALRTAIHKHLRGNRMVKSFRLGRYGEGESGVTVVELK</sequence>
<dbReference type="GO" id="GO:0140664">
    <property type="term" value="F:ATP-dependent DNA damage sensor activity"/>
    <property type="evidence" value="ECO:0007669"/>
    <property type="project" value="InterPro"/>
</dbReference>
<dbReference type="SMART" id="SM00533">
    <property type="entry name" value="MUTSd"/>
    <property type="match status" value="1"/>
</dbReference>
<dbReference type="RefSeq" id="WP_097783937.1">
    <property type="nucleotide sequence ID" value="NZ_NMTV01000071.1"/>
</dbReference>
<keyword evidence="3 8" id="KW-0547">Nucleotide-binding</keyword>
<keyword evidence="6 8" id="KW-0694">RNA-binding</keyword>
<dbReference type="Gene3D" id="3.40.50.300">
    <property type="entry name" value="P-loop containing nucleotide triphosphate hydrolases"/>
    <property type="match status" value="1"/>
</dbReference>
<dbReference type="InterPro" id="IPR046893">
    <property type="entry name" value="MSSS"/>
</dbReference>
<dbReference type="InterPro" id="IPR036063">
    <property type="entry name" value="Smr_dom_sf"/>
</dbReference>
<dbReference type="Gene3D" id="3.30.1370.110">
    <property type="match status" value="1"/>
</dbReference>
<dbReference type="GO" id="GO:0005524">
    <property type="term" value="F:ATP binding"/>
    <property type="evidence" value="ECO:0007669"/>
    <property type="project" value="UniProtKB-UniRule"/>
</dbReference>
<dbReference type="Pfam" id="PF00488">
    <property type="entry name" value="MutS_V"/>
    <property type="match status" value="1"/>
</dbReference>
<evidence type="ECO:0000256" key="4">
    <source>
        <dbReference type="ARBA" id="ARBA00022801"/>
    </source>
</evidence>
<dbReference type="PROSITE" id="PS50828">
    <property type="entry name" value="SMR"/>
    <property type="match status" value="1"/>
</dbReference>
<dbReference type="GO" id="GO:0043023">
    <property type="term" value="F:ribosomal large subunit binding"/>
    <property type="evidence" value="ECO:0007669"/>
    <property type="project" value="UniProtKB-UniRule"/>
</dbReference>
<dbReference type="FunFam" id="3.40.50.300:FF:000830">
    <property type="entry name" value="Endonuclease MutS2"/>
    <property type="match status" value="1"/>
</dbReference>
<keyword evidence="2 8" id="KW-0699">rRNA-binding</keyword>
<dbReference type="InterPro" id="IPR000432">
    <property type="entry name" value="DNA_mismatch_repair_MutS_C"/>
</dbReference>
<keyword evidence="9" id="KW-0175">Coiled coil</keyword>
<feature type="compositionally biased region" description="Low complexity" evidence="10">
    <location>
        <begin position="693"/>
        <end position="704"/>
    </location>
</feature>
<feature type="binding site" evidence="8">
    <location>
        <begin position="332"/>
        <end position="339"/>
    </location>
    <ligand>
        <name>ATP</name>
        <dbReference type="ChEBI" id="CHEBI:30616"/>
    </ligand>
</feature>
<name>A0A2A6ZXD9_9FIRM</name>
<dbReference type="CDD" id="cd03280">
    <property type="entry name" value="ABC_MutS2"/>
    <property type="match status" value="1"/>
</dbReference>
<dbReference type="EC" id="3.1.-.-" evidence="8"/>
<dbReference type="GO" id="GO:0004519">
    <property type="term" value="F:endonuclease activity"/>
    <property type="evidence" value="ECO:0007669"/>
    <property type="project" value="UniProtKB-UniRule"/>
</dbReference>
<keyword evidence="8 12" id="KW-0255">Endonuclease</keyword>
<gene>
    <name evidence="8" type="primary">mutS2</name>
    <name evidence="8" type="synonym">rqcU</name>
    <name evidence="12" type="ORF">CGS55_14755</name>
</gene>
<dbReference type="PANTHER" id="PTHR48466">
    <property type="entry name" value="OS10G0509000 PROTEIN-RELATED"/>
    <property type="match status" value="1"/>
</dbReference>
<dbReference type="EC" id="3.6.4.-" evidence="8"/>
<dbReference type="PANTHER" id="PTHR48466:SF2">
    <property type="entry name" value="OS10G0509000 PROTEIN"/>
    <property type="match status" value="1"/>
</dbReference>
<dbReference type="PIRSF" id="PIRSF005814">
    <property type="entry name" value="MutS_YshD"/>
    <property type="match status" value="1"/>
</dbReference>
<dbReference type="SMART" id="SM00534">
    <property type="entry name" value="MUTSac"/>
    <property type="match status" value="1"/>
</dbReference>